<dbReference type="InterPro" id="IPR001544">
    <property type="entry name" value="Aminotrans_IV"/>
</dbReference>
<proteinExistence type="predicted"/>
<dbReference type="OrthoDB" id="4570776at2"/>
<keyword evidence="2" id="KW-1185">Reference proteome</keyword>
<dbReference type="AlphaFoldDB" id="A0A147KJ28"/>
<dbReference type="InterPro" id="IPR036038">
    <property type="entry name" value="Aminotransferase-like"/>
</dbReference>
<reference evidence="2" key="1">
    <citation type="journal article" date="2017" name="Acta Aliment.">
        <title>Plant polysaccharide degrading enzyme system of Thermpbifida cellulosilytica TB100 revealed by de novo genome project data.</title>
        <authorList>
            <person name="Toth A."/>
            <person name="Baka E."/>
            <person name="Luzics S."/>
            <person name="Bata-Vidacs I."/>
            <person name="Nagy I."/>
            <person name="Balint B."/>
            <person name="Herceg R."/>
            <person name="Olasz F."/>
            <person name="Wilk T."/>
            <person name="Nagy T."/>
            <person name="Kriszt B."/>
            <person name="Nagy I."/>
            <person name="Kukolya J."/>
        </authorList>
    </citation>
    <scope>NUCLEOTIDE SEQUENCE [LARGE SCALE GENOMIC DNA]</scope>
    <source>
        <strain evidence="2">TB100</strain>
    </source>
</reference>
<accession>A0A147KJ28</accession>
<name>A0A147KJ28_THECS</name>
<dbReference type="InterPro" id="IPR043132">
    <property type="entry name" value="BCAT-like_C"/>
</dbReference>
<keyword evidence="1" id="KW-0808">Transferase</keyword>
<dbReference type="GO" id="GO:0008483">
    <property type="term" value="F:transaminase activity"/>
    <property type="evidence" value="ECO:0007669"/>
    <property type="project" value="UniProtKB-KW"/>
</dbReference>
<gene>
    <name evidence="1" type="ORF">AC529_07550</name>
</gene>
<evidence type="ECO:0000313" key="1">
    <source>
        <dbReference type="EMBL" id="KUP97296.1"/>
    </source>
</evidence>
<keyword evidence="1" id="KW-0032">Aminotransferase</keyword>
<dbReference type="Gene3D" id="3.20.10.10">
    <property type="entry name" value="D-amino Acid Aminotransferase, subunit A, domain 2"/>
    <property type="match status" value="1"/>
</dbReference>
<comment type="caution">
    <text evidence="1">The sequence shown here is derived from an EMBL/GenBank/DDBJ whole genome shotgun (WGS) entry which is preliminary data.</text>
</comment>
<dbReference type="SUPFAM" id="SSF56752">
    <property type="entry name" value="D-aminoacid aminotransferase-like PLP-dependent enzymes"/>
    <property type="match status" value="1"/>
</dbReference>
<dbReference type="PATRIC" id="fig|665004.4.peg.4079"/>
<dbReference type="STRING" id="665004.AC529_07550"/>
<evidence type="ECO:0000313" key="2">
    <source>
        <dbReference type="Proteomes" id="UP000074382"/>
    </source>
</evidence>
<dbReference type="RefSeq" id="WP_068758637.1">
    <property type="nucleotide sequence ID" value="NZ_KQ950188.1"/>
</dbReference>
<organism evidence="1 2">
    <name type="scientific">Thermobifida cellulosilytica TB100</name>
    <dbReference type="NCBI Taxonomy" id="665004"/>
    <lineage>
        <taxon>Bacteria</taxon>
        <taxon>Bacillati</taxon>
        <taxon>Actinomycetota</taxon>
        <taxon>Actinomycetes</taxon>
        <taxon>Streptosporangiales</taxon>
        <taxon>Nocardiopsidaceae</taxon>
        <taxon>Thermobifida</taxon>
    </lineage>
</organism>
<dbReference type="Pfam" id="PF01063">
    <property type="entry name" value="Aminotran_4"/>
    <property type="match status" value="1"/>
</dbReference>
<protein>
    <submittedName>
        <fullName evidence="1">Aminotransferase class IV</fullName>
    </submittedName>
</protein>
<sequence length="264" mass="29207">MAANIALARRLAWSPGTGLREENEHGLPLLAADSWLVADGEVRALDRHRSRFARACAERGGLDPRTFDGFWADVVAALPRQGDWFPRVELVRGERPRLGLLLRPAPARGTRIRVLCWDGPDPRRHPRVKGPDLSALAEVRERAIRSGADDALLTTDDGVLTESTTSALLWWEGDDLCVPPPDLDVLPSVTAGLIVEHARELGVAVRHRRATPSRLDGRETWLVNALHGIRVVTEWVGAPVRAGAGQRAPQWRARLDALRRPLPW</sequence>
<dbReference type="EMBL" id="LGEM01000031">
    <property type="protein sequence ID" value="KUP97296.1"/>
    <property type="molecule type" value="Genomic_DNA"/>
</dbReference>
<dbReference type="Proteomes" id="UP000074382">
    <property type="component" value="Unassembled WGS sequence"/>
</dbReference>